<dbReference type="Proteomes" id="UP000182719">
    <property type="component" value="Unassembled WGS sequence"/>
</dbReference>
<organism evidence="2 3">
    <name type="scientific">Stigmatella aurantiaca</name>
    <dbReference type="NCBI Taxonomy" id="41"/>
    <lineage>
        <taxon>Bacteria</taxon>
        <taxon>Pseudomonadati</taxon>
        <taxon>Myxococcota</taxon>
        <taxon>Myxococcia</taxon>
        <taxon>Myxococcales</taxon>
        <taxon>Cystobacterineae</taxon>
        <taxon>Archangiaceae</taxon>
        <taxon>Stigmatella</taxon>
    </lineage>
</organism>
<dbReference type="EMBL" id="FOAP01000017">
    <property type="protein sequence ID" value="SEM46814.1"/>
    <property type="molecule type" value="Genomic_DNA"/>
</dbReference>
<protein>
    <submittedName>
        <fullName evidence="2">Uncharacterized protein</fullName>
    </submittedName>
</protein>
<evidence type="ECO:0000313" key="3">
    <source>
        <dbReference type="Proteomes" id="UP000182719"/>
    </source>
</evidence>
<dbReference type="PROSITE" id="PS00430">
    <property type="entry name" value="TONB_DEPENDENT_REC_1"/>
    <property type="match status" value="1"/>
</dbReference>
<gene>
    <name evidence="2" type="ORF">SAMN05444354_11766</name>
</gene>
<evidence type="ECO:0000313" key="2">
    <source>
        <dbReference type="EMBL" id="SEM46814.1"/>
    </source>
</evidence>
<dbReference type="RefSeq" id="WP_245768849.1">
    <property type="nucleotide sequence ID" value="NZ_FOAP01000017.1"/>
</dbReference>
<evidence type="ECO:0000256" key="1">
    <source>
        <dbReference type="SAM" id="SignalP"/>
    </source>
</evidence>
<name>A0A1H7YLV6_STIAU</name>
<proteinExistence type="predicted"/>
<feature type="signal peptide" evidence="1">
    <location>
        <begin position="1"/>
        <end position="20"/>
    </location>
</feature>
<accession>A0A1H7YLV6</accession>
<sequence length="768" mass="81509">MLSARALSFAALMVAGLAAAAPTRQVPEGGRAIEAVSRGIICGPVRGGWTLSSDGRSIRPPAKADENSRTLELKVADDEALCNTSQETVTVIATGPFPRIDAAATLFYPDDGRLELRGTNLQGVAIAWSGVSRADPARGPMEGQDLCLIPNPGNKPSDCAVPVTQGLPTDAALYWVPPYGKRGPDVTTYDAAGNVVDPEIFRIRPGRIVLTQPLVRSSGIDLSKGPEGSLSVSHPEAVVSADCGIARCEVNDGSIAIRNVPGVDVSVTLRLRLAARVFFARGEALEQSVSATLPVLACPLTAVEGTVLRDIDDSALVLRLDPSCALEPRALVWTVNGERARVERVVKTAEGIYGVLRTRGTSNPQVTITATTSRLDGTVVASTTAETVPLPAPRAMLELKDAGTIDFIPTNRPAEVKVAGLGGAGRFVLRPLDGIYSVTVEGHTTLIQGDETAGGFVSLRFGYRVPSLPAELATTDLVSVHERIQRVVREASVPVDIASMVEFVCADQQGQDQVLAPSRPHRIEYKMRNSCRVIVHRERLTPGQGNQEVVLRITVNKSNGSVRGESSLEQRMILRPLGEQRIIPISGSLDQYDRILIQVSHVADESRYALNTTDRPGLPSAQWTAIVEGGLLRLYTMATIPAGLFRATAPSGQLAINFGVLSRLAVLNSEGQERLVGIELGLMGLGLVPQSGDIQFPPTLAVVAGLGLRVPIGPGAAVGAQAWVAREFRGDITRRTSGDPATDRVVPSSKWSFIFGPSISIGNVGFNL</sequence>
<keyword evidence="3" id="KW-1185">Reference proteome</keyword>
<dbReference type="InterPro" id="IPR010916">
    <property type="entry name" value="TonB_box_CS"/>
</dbReference>
<feature type="chain" id="PRO_5010158536" evidence="1">
    <location>
        <begin position="21"/>
        <end position="768"/>
    </location>
</feature>
<dbReference type="AlphaFoldDB" id="A0A1H7YLV6"/>
<reference evidence="3" key="1">
    <citation type="submission" date="2016-10" db="EMBL/GenBank/DDBJ databases">
        <authorList>
            <person name="Varghese N."/>
            <person name="Submissions S."/>
        </authorList>
    </citation>
    <scope>NUCLEOTIDE SEQUENCE [LARGE SCALE GENOMIC DNA]</scope>
    <source>
        <strain evidence="3">DSM 17044</strain>
    </source>
</reference>
<keyword evidence="1" id="KW-0732">Signal</keyword>